<dbReference type="HOGENOM" id="CLU_3276354_0_0_6"/>
<reference evidence="1 2" key="1">
    <citation type="journal article" date="2014" name="Genome Announc.">
        <title>Whole-Genome Sequencing of Salmonella enterica subsp. enterica Serovar Cubana Strains Isolated from Agricultural Sources.</title>
        <authorList>
            <person name="Benahmed F.H."/>
            <person name="Gopinath G.R."/>
            <person name="Wang H."/>
            <person name="Jean-Gilles Beaubrun J."/>
            <person name="Grim C."/>
            <person name="Cheng C.M."/>
            <person name="McClelland M."/>
            <person name="Ayers S."/>
            <person name="Abbott J."/>
            <person name="Desai P."/>
            <person name="Frye J.G."/>
            <person name="Weinstock G."/>
            <person name="Hammack T.S."/>
            <person name="Hanes D.E."/>
            <person name="Rasmussen M.A."/>
            <person name="Davidson M.K."/>
        </authorList>
    </citation>
    <scope>NUCLEOTIDE SEQUENCE [LARGE SCALE GENOMIC DNA]</scope>
    <source>
        <strain evidence="1">76814</strain>
    </source>
</reference>
<dbReference type="AlphaFoldDB" id="V7IJ63"/>
<dbReference type="Proteomes" id="UP000018534">
    <property type="component" value="Unassembled WGS sequence"/>
</dbReference>
<proteinExistence type="predicted"/>
<name>V7IJ63_SALET</name>
<comment type="caution">
    <text evidence="1">The sequence shown here is derived from an EMBL/GenBank/DDBJ whole genome shotgun (WGS) entry which is preliminary data.</text>
</comment>
<dbReference type="PROSITE" id="PS51257">
    <property type="entry name" value="PROKAR_LIPOPROTEIN"/>
    <property type="match status" value="1"/>
</dbReference>
<evidence type="ECO:0000313" key="2">
    <source>
        <dbReference type="Proteomes" id="UP000018534"/>
    </source>
</evidence>
<dbReference type="EMBL" id="AZGR01000103">
    <property type="protein sequence ID" value="ETA85968.1"/>
    <property type="molecule type" value="Genomic_DNA"/>
</dbReference>
<evidence type="ECO:0000313" key="1">
    <source>
        <dbReference type="EMBL" id="ETA85968.1"/>
    </source>
</evidence>
<sequence length="41" mass="4410">MEDDKPALRETAASEVPFFLNPAMMSAGCQSLSIISIILVL</sequence>
<protein>
    <submittedName>
        <fullName evidence="1">Uncharacterized protein</fullName>
    </submittedName>
</protein>
<organism evidence="1 2">
    <name type="scientific">Salmonella enterica subsp. enterica serovar Cubana str. 76814</name>
    <dbReference type="NCBI Taxonomy" id="1192560"/>
    <lineage>
        <taxon>Bacteria</taxon>
        <taxon>Pseudomonadati</taxon>
        <taxon>Pseudomonadota</taxon>
        <taxon>Gammaproteobacteria</taxon>
        <taxon>Enterobacterales</taxon>
        <taxon>Enterobacteriaceae</taxon>
        <taxon>Salmonella</taxon>
    </lineage>
</organism>
<accession>V7IJ63</accession>
<gene>
    <name evidence="1" type="ORF">A628_04106</name>
</gene>